<name>A0A140GR38_CLOPF</name>
<gene>
    <name evidence="1" type="ORF">JFP838_pA0081</name>
</gene>
<proteinExistence type="predicted"/>
<sequence>MNLKVELTREHLKVINELLDEKLNTDEKSEILLNLKEIFKVPISNEDIVQYYLKNNPYYDKNDYLLDNTINKDVLLNNLEMLLKYNKGDKYVEFREFIILHDKLIESDFYNCKDNKEDITSNNEKFVKELSSLDIKYTLVLEDGLDGLYSFLIKVDKLLDDEYMNNFSNIISTYKESFKPYLD</sequence>
<reference evidence="1 2" key="1">
    <citation type="journal article" date="2016" name="PLoS ONE">
        <title>Plasmid Characterization and Chromosome Analysis of Two netF+ Clostridium perfringens Isolates Associated with Foal and Canine Necrotizing Enteritis.</title>
        <authorList>
            <person name="Mehdizadeh Gohari I."/>
            <person name="Kropinski A.M."/>
            <person name="Weese S.J."/>
            <person name="Parreira V.R."/>
            <person name="Whitehead A.E."/>
            <person name="Boerlin P."/>
            <person name="Prescott J.F."/>
        </authorList>
    </citation>
    <scope>NUCLEOTIDE SEQUENCE [LARGE SCALE GENOMIC DNA]</scope>
    <source>
        <strain evidence="1 2">JP838</strain>
        <plasmid evidence="2">Plasmid pJFP838A</plasmid>
    </source>
</reference>
<evidence type="ECO:0000313" key="2">
    <source>
        <dbReference type="Proteomes" id="UP000070260"/>
    </source>
</evidence>
<organism evidence="1 2">
    <name type="scientific">Clostridium perfringens</name>
    <dbReference type="NCBI Taxonomy" id="1502"/>
    <lineage>
        <taxon>Bacteria</taxon>
        <taxon>Bacillati</taxon>
        <taxon>Bacillota</taxon>
        <taxon>Clostridia</taxon>
        <taxon>Eubacteriales</taxon>
        <taxon>Clostridiaceae</taxon>
        <taxon>Clostridium</taxon>
    </lineage>
</organism>
<dbReference type="EMBL" id="CP013615">
    <property type="protein sequence ID" value="AMN30997.1"/>
    <property type="molecule type" value="Genomic_DNA"/>
</dbReference>
<dbReference type="RefSeq" id="WP_061429605.1">
    <property type="nucleotide sequence ID" value="NZ_CATNZX010000001.1"/>
</dbReference>
<dbReference type="AlphaFoldDB" id="A0A140GR38"/>
<geneLocation type="plasmid" evidence="1 2">
    <name>pJFP838A</name>
</geneLocation>
<dbReference type="PATRIC" id="fig|1502.177.peg.3288"/>
<protein>
    <submittedName>
        <fullName evidence="1">Uncharacterized protein</fullName>
    </submittedName>
</protein>
<dbReference type="Proteomes" id="UP000070260">
    <property type="component" value="Plasmid pJFP838A"/>
</dbReference>
<evidence type="ECO:0000313" key="1">
    <source>
        <dbReference type="EMBL" id="AMN30997.1"/>
    </source>
</evidence>
<accession>A0A140GR38</accession>
<keyword evidence="1" id="KW-0614">Plasmid</keyword>